<feature type="region of interest" description="Disordered" evidence="1">
    <location>
        <begin position="60"/>
        <end position="121"/>
    </location>
</feature>
<protein>
    <recommendedName>
        <fullName evidence="5">DUF4124 domain-containing protein</fullName>
    </recommendedName>
</protein>
<reference evidence="3 4" key="1">
    <citation type="submission" date="2019-07" db="EMBL/GenBank/DDBJ databases">
        <title>The pathways for chlorine oxyanion respiration interact through the shared metabolite chlorate.</title>
        <authorList>
            <person name="Barnum T.P."/>
            <person name="Cheng Y."/>
            <person name="Hill K.A."/>
            <person name="Lucas L.N."/>
            <person name="Carlson H.K."/>
            <person name="Coates J.D."/>
        </authorList>
    </citation>
    <scope>NUCLEOTIDE SEQUENCE [LARGE SCALE GENOMIC DNA]</scope>
    <source>
        <strain evidence="3">BK-3</strain>
    </source>
</reference>
<evidence type="ECO:0008006" key="5">
    <source>
        <dbReference type="Google" id="ProtNLM"/>
    </source>
</evidence>
<organism evidence="3 4">
    <name type="scientific">Sedimenticola thiotaurini</name>
    <dbReference type="NCBI Taxonomy" id="1543721"/>
    <lineage>
        <taxon>Bacteria</taxon>
        <taxon>Pseudomonadati</taxon>
        <taxon>Pseudomonadota</taxon>
        <taxon>Gammaproteobacteria</taxon>
        <taxon>Chromatiales</taxon>
        <taxon>Sedimenticolaceae</taxon>
        <taxon>Sedimenticola</taxon>
    </lineage>
</organism>
<gene>
    <name evidence="3" type="ORF">FHK82_08840</name>
</gene>
<comment type="caution">
    <text evidence="3">The sequence shown here is derived from an EMBL/GenBank/DDBJ whole genome shotgun (WGS) entry which is preliminary data.</text>
</comment>
<dbReference type="Proteomes" id="UP000317355">
    <property type="component" value="Unassembled WGS sequence"/>
</dbReference>
<name>A0A558D2S4_9GAMM</name>
<feature type="compositionally biased region" description="Low complexity" evidence="1">
    <location>
        <begin position="78"/>
        <end position="89"/>
    </location>
</feature>
<evidence type="ECO:0000256" key="1">
    <source>
        <dbReference type="SAM" id="MobiDB-lite"/>
    </source>
</evidence>
<evidence type="ECO:0000313" key="3">
    <source>
        <dbReference type="EMBL" id="TVT55263.1"/>
    </source>
</evidence>
<feature type="chain" id="PRO_5021774977" description="DUF4124 domain-containing protein" evidence="2">
    <location>
        <begin position="28"/>
        <end position="121"/>
    </location>
</feature>
<dbReference type="AlphaFoldDB" id="A0A558D2S4"/>
<feature type="compositionally biased region" description="Basic and acidic residues" evidence="1">
    <location>
        <begin position="92"/>
        <end position="121"/>
    </location>
</feature>
<sequence length="121" mass="13215">MKIKRLNRVILAIGVGALLSLSSALMAESYKCEKEGVVVYSDTRCGPVIEKSKEVQNSYSGAIRPGEQQMLNDALRQSPAAGPAGSSGSDSYGERTRQLNEQRKASGNERRIERDATSPWR</sequence>
<evidence type="ECO:0000256" key="2">
    <source>
        <dbReference type="SAM" id="SignalP"/>
    </source>
</evidence>
<keyword evidence="2" id="KW-0732">Signal</keyword>
<accession>A0A558D2S4</accession>
<dbReference type="EMBL" id="VMRY01000035">
    <property type="protein sequence ID" value="TVT55263.1"/>
    <property type="molecule type" value="Genomic_DNA"/>
</dbReference>
<feature type="signal peptide" evidence="2">
    <location>
        <begin position="1"/>
        <end position="27"/>
    </location>
</feature>
<evidence type="ECO:0000313" key="4">
    <source>
        <dbReference type="Proteomes" id="UP000317355"/>
    </source>
</evidence>
<proteinExistence type="predicted"/>